<evidence type="ECO:0000313" key="4">
    <source>
        <dbReference type="Proteomes" id="UP001500279"/>
    </source>
</evidence>
<feature type="region of interest" description="Disordered" evidence="1">
    <location>
        <begin position="34"/>
        <end position="65"/>
    </location>
</feature>
<reference evidence="4" key="1">
    <citation type="journal article" date="2019" name="Int. J. Syst. Evol. Microbiol.">
        <title>The Global Catalogue of Microorganisms (GCM) 10K type strain sequencing project: providing services to taxonomists for standard genome sequencing and annotation.</title>
        <authorList>
            <consortium name="The Broad Institute Genomics Platform"/>
            <consortium name="The Broad Institute Genome Sequencing Center for Infectious Disease"/>
            <person name="Wu L."/>
            <person name="Ma J."/>
        </authorList>
    </citation>
    <scope>NUCLEOTIDE SEQUENCE [LARGE SCALE GENOMIC DNA]</scope>
    <source>
        <strain evidence="4">JCM 15503</strain>
    </source>
</reference>
<proteinExistence type="predicted"/>
<evidence type="ECO:0000313" key="3">
    <source>
        <dbReference type="EMBL" id="GAA0751100.1"/>
    </source>
</evidence>
<accession>A0ABP3V7T6</accession>
<dbReference type="Proteomes" id="UP001500279">
    <property type="component" value="Unassembled WGS sequence"/>
</dbReference>
<name>A0ABP3V7T6_9BURK</name>
<gene>
    <name evidence="3" type="ORF">GCM10009107_23540</name>
</gene>
<feature type="signal peptide" evidence="2">
    <location>
        <begin position="1"/>
        <end position="27"/>
    </location>
</feature>
<organism evidence="3 4">
    <name type="scientific">Ideonella azotifigens</name>
    <dbReference type="NCBI Taxonomy" id="513160"/>
    <lineage>
        <taxon>Bacteria</taxon>
        <taxon>Pseudomonadati</taxon>
        <taxon>Pseudomonadota</taxon>
        <taxon>Betaproteobacteria</taxon>
        <taxon>Burkholderiales</taxon>
        <taxon>Sphaerotilaceae</taxon>
        <taxon>Ideonella</taxon>
    </lineage>
</organism>
<evidence type="ECO:0000256" key="1">
    <source>
        <dbReference type="SAM" id="MobiDB-lite"/>
    </source>
</evidence>
<dbReference type="EMBL" id="BAAAEW010000013">
    <property type="protein sequence ID" value="GAA0751100.1"/>
    <property type="molecule type" value="Genomic_DNA"/>
</dbReference>
<feature type="chain" id="PRO_5047480901" description="RcnB family protein" evidence="2">
    <location>
        <begin position="28"/>
        <end position="114"/>
    </location>
</feature>
<sequence>MTSFRTPIVASFVAAAALSTFVAPARATDFGHHPAATKARAADAEFDPSTFMPGHPARGAAGQAAHANFEHPALATYRAGQLPHTDPNTFIVQPPATTAWIVVDSPTILAMQQR</sequence>
<evidence type="ECO:0008006" key="5">
    <source>
        <dbReference type="Google" id="ProtNLM"/>
    </source>
</evidence>
<evidence type="ECO:0000256" key="2">
    <source>
        <dbReference type="SAM" id="SignalP"/>
    </source>
</evidence>
<feature type="compositionally biased region" description="Low complexity" evidence="1">
    <location>
        <begin position="53"/>
        <end position="65"/>
    </location>
</feature>
<keyword evidence="4" id="KW-1185">Reference proteome</keyword>
<protein>
    <recommendedName>
        <fullName evidence="5">RcnB family protein</fullName>
    </recommendedName>
</protein>
<dbReference type="RefSeq" id="WP_141287299.1">
    <property type="nucleotide sequence ID" value="NZ_BAAAEW010000013.1"/>
</dbReference>
<keyword evidence="2" id="KW-0732">Signal</keyword>
<comment type="caution">
    <text evidence="3">The sequence shown here is derived from an EMBL/GenBank/DDBJ whole genome shotgun (WGS) entry which is preliminary data.</text>
</comment>